<feature type="transmembrane region" description="Helical" evidence="7">
    <location>
        <begin position="192"/>
        <end position="210"/>
    </location>
</feature>
<protein>
    <submittedName>
        <fullName evidence="8">Diacylglyceryl transferase</fullName>
    </submittedName>
</protein>
<feature type="transmembrane region" description="Helical" evidence="7">
    <location>
        <begin position="6"/>
        <end position="28"/>
    </location>
</feature>
<dbReference type="GO" id="GO:0005886">
    <property type="term" value="C:plasma membrane"/>
    <property type="evidence" value="ECO:0007669"/>
    <property type="project" value="InterPro"/>
</dbReference>
<feature type="transmembrane region" description="Helical" evidence="7">
    <location>
        <begin position="80"/>
        <end position="103"/>
    </location>
</feature>
<feature type="transmembrane region" description="Helical" evidence="7">
    <location>
        <begin position="115"/>
        <end position="138"/>
    </location>
</feature>
<dbReference type="STRING" id="549789.NIES30_07335"/>
<proteinExistence type="inferred from homology"/>
<feature type="transmembrane region" description="Helical" evidence="7">
    <location>
        <begin position="164"/>
        <end position="180"/>
    </location>
</feature>
<name>A0A1U7J7E3_9CYAN</name>
<dbReference type="PANTHER" id="PTHR30589">
    <property type="entry name" value="PROLIPOPROTEIN DIACYLGLYCERYL TRANSFERASE"/>
    <property type="match status" value="1"/>
</dbReference>
<dbReference type="AlphaFoldDB" id="A0A1U7J7E3"/>
<dbReference type="GO" id="GO:0042158">
    <property type="term" value="P:lipoprotein biosynthetic process"/>
    <property type="evidence" value="ECO:0007669"/>
    <property type="project" value="InterPro"/>
</dbReference>
<dbReference type="EMBL" id="MRCG01000004">
    <property type="protein sequence ID" value="OKH48986.1"/>
    <property type="molecule type" value="Genomic_DNA"/>
</dbReference>
<comment type="caution">
    <text evidence="8">The sequence shown here is derived from an EMBL/GenBank/DDBJ whole genome shotgun (WGS) entry which is preliminary data.</text>
</comment>
<keyword evidence="3 8" id="KW-0808">Transferase</keyword>
<evidence type="ECO:0000256" key="2">
    <source>
        <dbReference type="ARBA" id="ARBA00022475"/>
    </source>
</evidence>
<evidence type="ECO:0000313" key="9">
    <source>
        <dbReference type="Proteomes" id="UP000185557"/>
    </source>
</evidence>
<dbReference type="PANTHER" id="PTHR30589:SF0">
    <property type="entry name" value="PHOSPHATIDYLGLYCEROL--PROLIPOPROTEIN DIACYLGLYCERYL TRANSFERASE"/>
    <property type="match status" value="1"/>
</dbReference>
<sequence length="246" mass="27001">MVFPVYLGVGAFKLHPHFVFEVVAYGVAMGLLRRNVSRDAIPLSQRSSVVIGGLIGALVGAKILVLLQHGDLLWSDWRSWLLLGLQGKTVVGALLGGLIGVELTKKWIGLTRSTGDAFVFPLLVGTALGRVGCFLTGLSDRTYGTVTDLPWGIDFGDGLPRHPTQLYEVGFLMVLGLILARYRQRDLPNGRLFQLYLVGYLGFRFAVDFLKPDFQPLLGLSFIQLACLLGIAYGLRQLLRREVTVS</sequence>
<dbReference type="OrthoDB" id="871140at2"/>
<feature type="transmembrane region" description="Helical" evidence="7">
    <location>
        <begin position="216"/>
        <end position="235"/>
    </location>
</feature>
<dbReference type="Pfam" id="PF01790">
    <property type="entry name" value="LGT"/>
    <property type="match status" value="1"/>
</dbReference>
<keyword evidence="2" id="KW-1003">Cell membrane</keyword>
<dbReference type="Proteomes" id="UP000185557">
    <property type="component" value="Unassembled WGS sequence"/>
</dbReference>
<dbReference type="GO" id="GO:0008961">
    <property type="term" value="F:phosphatidylglycerol-prolipoprotein diacylglyceryl transferase activity"/>
    <property type="evidence" value="ECO:0007669"/>
    <property type="project" value="InterPro"/>
</dbReference>
<organism evidence="8 9">
    <name type="scientific">Phormidium tenue NIES-30</name>
    <dbReference type="NCBI Taxonomy" id="549789"/>
    <lineage>
        <taxon>Bacteria</taxon>
        <taxon>Bacillati</taxon>
        <taxon>Cyanobacteriota</taxon>
        <taxon>Cyanophyceae</taxon>
        <taxon>Oscillatoriophycideae</taxon>
        <taxon>Oscillatoriales</taxon>
        <taxon>Oscillatoriaceae</taxon>
        <taxon>Phormidium</taxon>
    </lineage>
</organism>
<reference evidence="8 9" key="1">
    <citation type="submission" date="2016-11" db="EMBL/GenBank/DDBJ databases">
        <title>Draft Genome Sequences of Nine Cyanobacterial Strains from Diverse Habitats.</title>
        <authorList>
            <person name="Zhu T."/>
            <person name="Hou S."/>
            <person name="Lu X."/>
            <person name="Hess W.R."/>
        </authorList>
    </citation>
    <scope>NUCLEOTIDE SEQUENCE [LARGE SCALE GENOMIC DNA]</scope>
    <source>
        <strain evidence="8 9">NIES-30</strain>
    </source>
</reference>
<evidence type="ECO:0000256" key="5">
    <source>
        <dbReference type="ARBA" id="ARBA00022989"/>
    </source>
</evidence>
<evidence type="ECO:0000256" key="7">
    <source>
        <dbReference type="SAM" id="Phobius"/>
    </source>
</evidence>
<comment type="similarity">
    <text evidence="1">Belongs to the Lgt family.</text>
</comment>
<evidence type="ECO:0000313" key="8">
    <source>
        <dbReference type="EMBL" id="OKH48986.1"/>
    </source>
</evidence>
<keyword evidence="9" id="KW-1185">Reference proteome</keyword>
<evidence type="ECO:0000256" key="4">
    <source>
        <dbReference type="ARBA" id="ARBA00022692"/>
    </source>
</evidence>
<accession>A0A1U7J7E3</accession>
<evidence type="ECO:0000256" key="1">
    <source>
        <dbReference type="ARBA" id="ARBA00007150"/>
    </source>
</evidence>
<evidence type="ECO:0000256" key="3">
    <source>
        <dbReference type="ARBA" id="ARBA00022679"/>
    </source>
</evidence>
<evidence type="ECO:0000256" key="6">
    <source>
        <dbReference type="ARBA" id="ARBA00023136"/>
    </source>
</evidence>
<keyword evidence="5 7" id="KW-1133">Transmembrane helix</keyword>
<gene>
    <name evidence="8" type="ORF">NIES30_07335</name>
</gene>
<keyword evidence="4 7" id="KW-0812">Transmembrane</keyword>
<keyword evidence="6 7" id="KW-0472">Membrane</keyword>
<dbReference type="InterPro" id="IPR001640">
    <property type="entry name" value="Lgt"/>
</dbReference>
<feature type="transmembrane region" description="Helical" evidence="7">
    <location>
        <begin position="49"/>
        <end position="68"/>
    </location>
</feature>